<name>H5STK2_ACEAU</name>
<dbReference type="EMBL" id="AP011803">
    <property type="protein sequence ID" value="BAL59857.1"/>
    <property type="molecule type" value="Genomic_DNA"/>
</dbReference>
<reference evidence="2" key="1">
    <citation type="journal article" date="2005" name="Environ. Microbiol.">
        <title>Genetic and functional properties of uncultivated thermophilic crenarchaeotes from a subsurface gold mine as revealed by analysis of genome fragments.</title>
        <authorList>
            <person name="Nunoura T."/>
            <person name="Hirayama H."/>
            <person name="Takami H."/>
            <person name="Oida H."/>
            <person name="Nishi S."/>
            <person name="Shimamura S."/>
            <person name="Suzuki Y."/>
            <person name="Inagaki F."/>
            <person name="Takai K."/>
            <person name="Nealson K.H."/>
            <person name="Horikoshi K."/>
        </authorList>
    </citation>
    <scope>NUCLEOTIDE SEQUENCE</scope>
</reference>
<accession>H5STK2</accession>
<dbReference type="AlphaFoldDB" id="H5STK2"/>
<evidence type="ECO:0000256" key="1">
    <source>
        <dbReference type="SAM" id="MobiDB-lite"/>
    </source>
</evidence>
<reference evidence="2" key="2">
    <citation type="journal article" date="2012" name="PLoS ONE">
        <title>A Deeply Branching Thermophilic Bacterium with an Ancient Acetyl-CoA Pathway Dominates a Subsurface Ecosystem.</title>
        <authorList>
            <person name="Takami H."/>
            <person name="Noguchi H."/>
            <person name="Takaki Y."/>
            <person name="Uchiyama I."/>
            <person name="Toyoda A."/>
            <person name="Nishi S."/>
            <person name="Chee G.-J."/>
            <person name="Arai W."/>
            <person name="Nunoura T."/>
            <person name="Itoh T."/>
            <person name="Hattori M."/>
            <person name="Takai K."/>
        </authorList>
    </citation>
    <scope>NUCLEOTIDE SEQUENCE</scope>
</reference>
<feature type="compositionally biased region" description="Basic and acidic residues" evidence="1">
    <location>
        <begin position="53"/>
        <end position="89"/>
    </location>
</feature>
<protein>
    <submittedName>
        <fullName evidence="2">Uncharacterized protein</fullName>
    </submittedName>
</protein>
<proteinExistence type="predicted"/>
<feature type="compositionally biased region" description="Basic and acidic residues" evidence="1">
    <location>
        <begin position="11"/>
        <end position="39"/>
    </location>
</feature>
<evidence type="ECO:0000313" key="2">
    <source>
        <dbReference type="EMBL" id="BAL59857.1"/>
    </source>
</evidence>
<feature type="compositionally biased region" description="Polar residues" evidence="1">
    <location>
        <begin position="1"/>
        <end position="10"/>
    </location>
</feature>
<organism evidence="2">
    <name type="scientific">Acetithermum autotrophicum</name>
    <dbReference type="NCBI Taxonomy" id="1446466"/>
    <lineage>
        <taxon>Bacteria</taxon>
        <taxon>Candidatus Bipolaricaulota</taxon>
        <taxon>Candidatus Acetithermum</taxon>
    </lineage>
</organism>
<sequence>MITLCYSYSISEKEVQERSPHDGPDKGKPRESAGRKATDLRQCTTLLMVAGLPKDHEEDMGARSSDGRVRPSFELGERLAKLGQRDRDFSPSPLDEPLRLG</sequence>
<feature type="region of interest" description="Disordered" evidence="1">
    <location>
        <begin position="1"/>
        <end position="101"/>
    </location>
</feature>
<gene>
    <name evidence="2" type="ORF">HGMM_OP4C493</name>
</gene>